<evidence type="ECO:0000313" key="2">
    <source>
        <dbReference type="Proteomes" id="UP000005384"/>
    </source>
</evidence>
<organism evidence="1 2">
    <name type="scientific">Hungatella hathewayi WAL-18680</name>
    <dbReference type="NCBI Taxonomy" id="742737"/>
    <lineage>
        <taxon>Bacteria</taxon>
        <taxon>Bacillati</taxon>
        <taxon>Bacillota</taxon>
        <taxon>Clostridia</taxon>
        <taxon>Lachnospirales</taxon>
        <taxon>Lachnospiraceae</taxon>
        <taxon>Hungatella</taxon>
    </lineage>
</organism>
<dbReference type="HOGENOM" id="CLU_139025_0_0_9"/>
<name>G5IK21_9FIRM</name>
<evidence type="ECO:0008006" key="3">
    <source>
        <dbReference type="Google" id="ProtNLM"/>
    </source>
</evidence>
<accession>G5IK21</accession>
<dbReference type="EMBL" id="ADLN01000107">
    <property type="protein sequence ID" value="EHI58085.1"/>
    <property type="molecule type" value="Genomic_DNA"/>
</dbReference>
<comment type="caution">
    <text evidence="1">The sequence shown here is derived from an EMBL/GenBank/DDBJ whole genome shotgun (WGS) entry which is preliminary data.</text>
</comment>
<reference evidence="1 2" key="1">
    <citation type="submission" date="2011-08" db="EMBL/GenBank/DDBJ databases">
        <title>The Genome Sequence of Clostridium hathewayi WAL-18680.</title>
        <authorList>
            <consortium name="The Broad Institute Genome Sequencing Platform"/>
            <person name="Earl A."/>
            <person name="Ward D."/>
            <person name="Feldgarden M."/>
            <person name="Gevers D."/>
            <person name="Finegold S.M."/>
            <person name="Summanen P.H."/>
            <person name="Molitoris D.R."/>
            <person name="Song M."/>
            <person name="Daigneault M."/>
            <person name="Allen-Vercoe E."/>
            <person name="Young S.K."/>
            <person name="Zeng Q."/>
            <person name="Gargeya S."/>
            <person name="Fitzgerald M."/>
            <person name="Haas B."/>
            <person name="Abouelleil A."/>
            <person name="Alvarado L."/>
            <person name="Arachchi H.M."/>
            <person name="Berlin A."/>
            <person name="Brown A."/>
            <person name="Chapman S.B."/>
            <person name="Chen Z."/>
            <person name="Dunbar C."/>
            <person name="Freedman E."/>
            <person name="Gearin G."/>
            <person name="Gellesch M."/>
            <person name="Goldberg J."/>
            <person name="Griggs A."/>
            <person name="Gujja S."/>
            <person name="Heiman D."/>
            <person name="Howarth C."/>
            <person name="Larson L."/>
            <person name="Lui A."/>
            <person name="MacDonald P.J.P."/>
            <person name="Montmayeur A."/>
            <person name="Murphy C."/>
            <person name="Neiman D."/>
            <person name="Pearson M."/>
            <person name="Priest M."/>
            <person name="Roberts A."/>
            <person name="Saif S."/>
            <person name="Shea T."/>
            <person name="Shenoy N."/>
            <person name="Sisk P."/>
            <person name="Stolte C."/>
            <person name="Sykes S."/>
            <person name="Wortman J."/>
            <person name="Nusbaum C."/>
            <person name="Birren B."/>
        </authorList>
    </citation>
    <scope>NUCLEOTIDE SEQUENCE [LARGE SCALE GENOMIC DNA]</scope>
    <source>
        <strain evidence="1 2">WAL-18680</strain>
    </source>
</reference>
<evidence type="ECO:0000313" key="1">
    <source>
        <dbReference type="EMBL" id="EHI58085.1"/>
    </source>
</evidence>
<dbReference type="PATRIC" id="fig|742737.3.peg.3831"/>
<sequence length="127" mass="14297">MWRIVVCDGDEAEREQILEYARRYGKERQQPVRADGCADWQGLIGQLKEGEPDVVIVAQSGVAGMDIITSAHLSPRKCIWFSDLDFAIQAYRLCLGWFGTKPVTYGKVEQALSRCMGDEIKAGNTWK</sequence>
<gene>
    <name evidence="1" type="ORF">HMPREF9473_03849</name>
</gene>
<dbReference type="Proteomes" id="UP000005384">
    <property type="component" value="Unassembled WGS sequence"/>
</dbReference>
<proteinExistence type="predicted"/>
<dbReference type="OrthoDB" id="1655078at2"/>
<keyword evidence="2" id="KW-1185">Reference proteome</keyword>
<protein>
    <recommendedName>
        <fullName evidence="3">Response regulatory domain-containing protein</fullName>
    </recommendedName>
</protein>
<dbReference type="AlphaFoldDB" id="G5IK21"/>